<evidence type="ECO:0000313" key="10">
    <source>
        <dbReference type="Proteomes" id="UP000293846"/>
    </source>
</evidence>
<dbReference type="AlphaFoldDB" id="A0A4R1ANP5"/>
<dbReference type="InterPro" id="IPR013249">
    <property type="entry name" value="RNA_pol_sigma70_r4_t2"/>
</dbReference>
<dbReference type="Proteomes" id="UP000293846">
    <property type="component" value="Unassembled WGS sequence"/>
</dbReference>
<protein>
    <recommendedName>
        <fullName evidence="6">RNA polymerase sigma factor</fullName>
    </recommendedName>
</protein>
<keyword evidence="3 6" id="KW-0731">Sigma factor</keyword>
<name>A0A4R1ANP5_9BACI</name>
<dbReference type="OrthoDB" id="306910at2"/>
<evidence type="ECO:0000256" key="6">
    <source>
        <dbReference type="RuleBase" id="RU000716"/>
    </source>
</evidence>
<proteinExistence type="inferred from homology"/>
<dbReference type="Pfam" id="PF04542">
    <property type="entry name" value="Sigma70_r2"/>
    <property type="match status" value="1"/>
</dbReference>
<dbReference type="GO" id="GO:0003677">
    <property type="term" value="F:DNA binding"/>
    <property type="evidence" value="ECO:0007669"/>
    <property type="project" value="UniProtKB-KW"/>
</dbReference>
<reference evidence="9 10" key="1">
    <citation type="submission" date="2019-03" db="EMBL/GenBank/DDBJ databases">
        <authorList>
            <person name="Jensen L."/>
            <person name="Storgaard J."/>
            <person name="Sulaj E."/>
            <person name="Schramm A."/>
            <person name="Marshall I.P.G."/>
        </authorList>
    </citation>
    <scope>NUCLEOTIDE SEQUENCE [LARGE SCALE GENOMIC DNA]</scope>
    <source>
        <strain evidence="9 10">2017H2G3</strain>
    </source>
</reference>
<evidence type="ECO:0000256" key="4">
    <source>
        <dbReference type="ARBA" id="ARBA00023125"/>
    </source>
</evidence>
<sequence length="175" mass="20957">MEKVSADAFEHLYLEYSDKIFSYIYLLVNDNEVAEDLTQDTFIKAYRSLDQFNGESHLFTWLFRISRNVTIDYLRKKRLFTFFSIDKFQFESNQQTPLEIVMKGERVTILYEAIRDLKLSYQEVLILRKIKEFSIKETAEILNWNENRVKITTSRAVAALKKELMKRRENSEEVI</sequence>
<comment type="similarity">
    <text evidence="1 6">Belongs to the sigma-70 factor family. ECF subfamily.</text>
</comment>
<dbReference type="InterPro" id="IPR013325">
    <property type="entry name" value="RNA_pol_sigma_r2"/>
</dbReference>
<dbReference type="InterPro" id="IPR014284">
    <property type="entry name" value="RNA_pol_sigma-70_dom"/>
</dbReference>
<accession>A0A4R1ANP5</accession>
<dbReference type="GO" id="GO:0006950">
    <property type="term" value="P:response to stress"/>
    <property type="evidence" value="ECO:0007669"/>
    <property type="project" value="UniProtKB-ARBA"/>
</dbReference>
<dbReference type="Pfam" id="PF08281">
    <property type="entry name" value="Sigma70_r4_2"/>
    <property type="match status" value="1"/>
</dbReference>
<evidence type="ECO:0000256" key="3">
    <source>
        <dbReference type="ARBA" id="ARBA00023082"/>
    </source>
</evidence>
<dbReference type="EMBL" id="SJTH01000061">
    <property type="protein sequence ID" value="TCJ01466.1"/>
    <property type="molecule type" value="Genomic_DNA"/>
</dbReference>
<keyword evidence="2 6" id="KW-0805">Transcription regulation</keyword>
<dbReference type="InterPro" id="IPR036388">
    <property type="entry name" value="WH-like_DNA-bd_sf"/>
</dbReference>
<dbReference type="Gene3D" id="1.10.1740.10">
    <property type="match status" value="1"/>
</dbReference>
<feature type="domain" description="RNA polymerase sigma factor 70 region 4 type 2" evidence="8">
    <location>
        <begin position="109"/>
        <end position="160"/>
    </location>
</feature>
<dbReference type="PANTHER" id="PTHR43133">
    <property type="entry name" value="RNA POLYMERASE ECF-TYPE SIGMA FACTO"/>
    <property type="match status" value="1"/>
</dbReference>
<dbReference type="PROSITE" id="PS01063">
    <property type="entry name" value="SIGMA70_ECF"/>
    <property type="match status" value="1"/>
</dbReference>
<dbReference type="RefSeq" id="WP_057767731.1">
    <property type="nucleotide sequence ID" value="NZ_CP183326.1"/>
</dbReference>
<keyword evidence="10" id="KW-1185">Reference proteome</keyword>
<gene>
    <name evidence="9" type="ORF">E0Y62_23860</name>
</gene>
<dbReference type="InterPro" id="IPR007627">
    <property type="entry name" value="RNA_pol_sigma70_r2"/>
</dbReference>
<evidence type="ECO:0000259" key="7">
    <source>
        <dbReference type="Pfam" id="PF04542"/>
    </source>
</evidence>
<dbReference type="CDD" id="cd06171">
    <property type="entry name" value="Sigma70_r4"/>
    <property type="match status" value="1"/>
</dbReference>
<evidence type="ECO:0000256" key="2">
    <source>
        <dbReference type="ARBA" id="ARBA00023015"/>
    </source>
</evidence>
<dbReference type="GO" id="GO:0016987">
    <property type="term" value="F:sigma factor activity"/>
    <property type="evidence" value="ECO:0007669"/>
    <property type="project" value="UniProtKB-KW"/>
</dbReference>
<feature type="domain" description="RNA polymerase sigma-70 region 2" evidence="7">
    <location>
        <begin position="12"/>
        <end position="78"/>
    </location>
</feature>
<dbReference type="PANTHER" id="PTHR43133:SF51">
    <property type="entry name" value="RNA POLYMERASE SIGMA FACTOR"/>
    <property type="match status" value="1"/>
</dbReference>
<dbReference type="SUPFAM" id="SSF88659">
    <property type="entry name" value="Sigma3 and sigma4 domains of RNA polymerase sigma factors"/>
    <property type="match status" value="1"/>
</dbReference>
<dbReference type="InterPro" id="IPR039425">
    <property type="entry name" value="RNA_pol_sigma-70-like"/>
</dbReference>
<comment type="caution">
    <text evidence="9">The sequence shown here is derived from an EMBL/GenBank/DDBJ whole genome shotgun (WGS) entry which is preliminary data.</text>
</comment>
<keyword evidence="5 6" id="KW-0804">Transcription</keyword>
<evidence type="ECO:0000256" key="5">
    <source>
        <dbReference type="ARBA" id="ARBA00023163"/>
    </source>
</evidence>
<dbReference type="STRING" id="1742358.GCA_001439605_00493"/>
<dbReference type="GO" id="GO:0006352">
    <property type="term" value="P:DNA-templated transcription initiation"/>
    <property type="evidence" value="ECO:0007669"/>
    <property type="project" value="InterPro"/>
</dbReference>
<dbReference type="Gene3D" id="1.10.10.10">
    <property type="entry name" value="Winged helix-like DNA-binding domain superfamily/Winged helix DNA-binding domain"/>
    <property type="match status" value="1"/>
</dbReference>
<dbReference type="SUPFAM" id="SSF88946">
    <property type="entry name" value="Sigma2 domain of RNA polymerase sigma factors"/>
    <property type="match status" value="1"/>
</dbReference>
<dbReference type="InterPro" id="IPR013324">
    <property type="entry name" value="RNA_pol_sigma_r3/r4-like"/>
</dbReference>
<evidence type="ECO:0000313" key="9">
    <source>
        <dbReference type="EMBL" id="TCJ01466.1"/>
    </source>
</evidence>
<evidence type="ECO:0000256" key="1">
    <source>
        <dbReference type="ARBA" id="ARBA00010641"/>
    </source>
</evidence>
<keyword evidence="4 6" id="KW-0238">DNA-binding</keyword>
<organism evidence="9 10">
    <name type="scientific">Cytobacillus praedii</name>
    <dbReference type="NCBI Taxonomy" id="1742358"/>
    <lineage>
        <taxon>Bacteria</taxon>
        <taxon>Bacillati</taxon>
        <taxon>Bacillota</taxon>
        <taxon>Bacilli</taxon>
        <taxon>Bacillales</taxon>
        <taxon>Bacillaceae</taxon>
        <taxon>Cytobacillus</taxon>
    </lineage>
</organism>
<dbReference type="NCBIfam" id="TIGR02937">
    <property type="entry name" value="sigma70-ECF"/>
    <property type="match status" value="1"/>
</dbReference>
<evidence type="ECO:0000259" key="8">
    <source>
        <dbReference type="Pfam" id="PF08281"/>
    </source>
</evidence>
<dbReference type="InterPro" id="IPR000838">
    <property type="entry name" value="RNA_pol_sigma70_ECF_CS"/>
</dbReference>